<proteinExistence type="predicted"/>
<dbReference type="Proteomes" id="UP000267223">
    <property type="component" value="Unassembled WGS sequence"/>
</dbReference>
<sequence>MKVFSTIFLLTTIFIQTFSTYFIKAEFYLNQSYIAETLCVNRDKPMMHCNGKCYLSKKITEQQKKDHSPVSTTEKFDVQVYFLPVEIEVPHSFTILSKTGYLMQEPNLATARPHSIFHPPTAIV</sequence>
<dbReference type="RefSeq" id="WP_123120389.1">
    <property type="nucleotide sequence ID" value="NZ_RJJR01000006.1"/>
</dbReference>
<dbReference type="OrthoDB" id="980645at2"/>
<organism evidence="1 2">
    <name type="scientific">Hanamia caeni</name>
    <dbReference type="NCBI Taxonomy" id="2294116"/>
    <lineage>
        <taxon>Bacteria</taxon>
        <taxon>Pseudomonadati</taxon>
        <taxon>Bacteroidota</taxon>
        <taxon>Chitinophagia</taxon>
        <taxon>Chitinophagales</taxon>
        <taxon>Chitinophagaceae</taxon>
        <taxon>Hanamia</taxon>
    </lineage>
</organism>
<accession>A0A3M9NHG8</accession>
<dbReference type="AlphaFoldDB" id="A0A3M9NHG8"/>
<protein>
    <submittedName>
        <fullName evidence="1">Uncharacterized protein</fullName>
    </submittedName>
</protein>
<evidence type="ECO:0000313" key="2">
    <source>
        <dbReference type="Proteomes" id="UP000267223"/>
    </source>
</evidence>
<dbReference type="EMBL" id="RJJR01000006">
    <property type="protein sequence ID" value="RNI36905.1"/>
    <property type="molecule type" value="Genomic_DNA"/>
</dbReference>
<keyword evidence="2" id="KW-1185">Reference proteome</keyword>
<comment type="caution">
    <text evidence="1">The sequence shown here is derived from an EMBL/GenBank/DDBJ whole genome shotgun (WGS) entry which is preliminary data.</text>
</comment>
<evidence type="ECO:0000313" key="1">
    <source>
        <dbReference type="EMBL" id="RNI36905.1"/>
    </source>
</evidence>
<gene>
    <name evidence="1" type="ORF">EFY79_09085</name>
</gene>
<reference evidence="1 2" key="1">
    <citation type="submission" date="2018-11" db="EMBL/GenBank/DDBJ databases">
        <title>Draft genome sequence of Ferruginibacter sp. BO-59.</title>
        <authorList>
            <person name="Im W.T."/>
        </authorList>
    </citation>
    <scope>NUCLEOTIDE SEQUENCE [LARGE SCALE GENOMIC DNA]</scope>
    <source>
        <strain evidence="1 2">BO-59</strain>
    </source>
</reference>
<name>A0A3M9NHG8_9BACT</name>